<evidence type="ECO:0000256" key="1">
    <source>
        <dbReference type="SAM" id="MobiDB-lite"/>
    </source>
</evidence>
<feature type="region of interest" description="Disordered" evidence="1">
    <location>
        <begin position="56"/>
        <end position="78"/>
    </location>
</feature>
<sequence length="133" mass="15192">MDLGVICSYTLGYRILEEQEFIEDTSSSMAYDLELPVDVTQKSSSRQDLLKKLSSKQKLCGDSGPRHSTGHQHDPVMSLRRHLSSKRDDFDIREQDMWSGCLIRKPSGPKYLRNGRVQGISMNFDDSTYSDLE</sequence>
<organism evidence="2 3">
    <name type="scientific">Diploscapter pachys</name>
    <dbReference type="NCBI Taxonomy" id="2018661"/>
    <lineage>
        <taxon>Eukaryota</taxon>
        <taxon>Metazoa</taxon>
        <taxon>Ecdysozoa</taxon>
        <taxon>Nematoda</taxon>
        <taxon>Chromadorea</taxon>
        <taxon>Rhabditida</taxon>
        <taxon>Rhabditina</taxon>
        <taxon>Rhabditomorpha</taxon>
        <taxon>Rhabditoidea</taxon>
        <taxon>Rhabditidae</taxon>
        <taxon>Diploscapter</taxon>
    </lineage>
</organism>
<keyword evidence="3" id="KW-1185">Reference proteome</keyword>
<protein>
    <submittedName>
        <fullName evidence="2">Uncharacterized protein</fullName>
    </submittedName>
</protein>
<proteinExistence type="predicted"/>
<dbReference type="Proteomes" id="UP000218231">
    <property type="component" value="Unassembled WGS sequence"/>
</dbReference>
<dbReference type="AlphaFoldDB" id="A0A2A2LP98"/>
<evidence type="ECO:0000313" key="2">
    <source>
        <dbReference type="EMBL" id="PAV88061.1"/>
    </source>
</evidence>
<evidence type="ECO:0000313" key="3">
    <source>
        <dbReference type="Proteomes" id="UP000218231"/>
    </source>
</evidence>
<gene>
    <name evidence="2" type="ORF">WR25_20310</name>
</gene>
<name>A0A2A2LP98_9BILA</name>
<comment type="caution">
    <text evidence="2">The sequence shown here is derived from an EMBL/GenBank/DDBJ whole genome shotgun (WGS) entry which is preliminary data.</text>
</comment>
<accession>A0A2A2LP98</accession>
<dbReference type="EMBL" id="LIAE01006535">
    <property type="protein sequence ID" value="PAV88061.1"/>
    <property type="molecule type" value="Genomic_DNA"/>
</dbReference>
<reference evidence="2 3" key="1">
    <citation type="journal article" date="2017" name="Curr. Biol.">
        <title>Genome architecture and evolution of a unichromosomal asexual nematode.</title>
        <authorList>
            <person name="Fradin H."/>
            <person name="Zegar C."/>
            <person name="Gutwein M."/>
            <person name="Lucas J."/>
            <person name="Kovtun M."/>
            <person name="Corcoran D."/>
            <person name="Baugh L.R."/>
            <person name="Kiontke K."/>
            <person name="Gunsalus K."/>
            <person name="Fitch D.H."/>
            <person name="Piano F."/>
        </authorList>
    </citation>
    <scope>NUCLEOTIDE SEQUENCE [LARGE SCALE GENOMIC DNA]</scope>
    <source>
        <strain evidence="2">PF1309</strain>
    </source>
</reference>